<proteinExistence type="predicted"/>
<feature type="region of interest" description="Disordered" evidence="1">
    <location>
        <begin position="1"/>
        <end position="33"/>
    </location>
</feature>
<sequence>MMMTTMRRRRSSVSLARIPMARRFPPTLSSRTA</sequence>
<dbReference type="EMBL" id="GGEC01001511">
    <property type="protein sequence ID" value="MBW81994.1"/>
    <property type="molecule type" value="Transcribed_RNA"/>
</dbReference>
<dbReference type="AlphaFoldDB" id="A0A2P2IL81"/>
<accession>A0A2P2IL81</accession>
<protein>
    <submittedName>
        <fullName evidence="2">Uncharacterized protein</fullName>
    </submittedName>
</protein>
<organism evidence="2">
    <name type="scientific">Rhizophora mucronata</name>
    <name type="common">Asiatic mangrove</name>
    <dbReference type="NCBI Taxonomy" id="61149"/>
    <lineage>
        <taxon>Eukaryota</taxon>
        <taxon>Viridiplantae</taxon>
        <taxon>Streptophyta</taxon>
        <taxon>Embryophyta</taxon>
        <taxon>Tracheophyta</taxon>
        <taxon>Spermatophyta</taxon>
        <taxon>Magnoliopsida</taxon>
        <taxon>eudicotyledons</taxon>
        <taxon>Gunneridae</taxon>
        <taxon>Pentapetalae</taxon>
        <taxon>rosids</taxon>
        <taxon>fabids</taxon>
        <taxon>Malpighiales</taxon>
        <taxon>Rhizophoraceae</taxon>
        <taxon>Rhizophora</taxon>
    </lineage>
</organism>
<name>A0A2P2IL81_RHIMU</name>
<reference evidence="2" key="1">
    <citation type="submission" date="2018-02" db="EMBL/GenBank/DDBJ databases">
        <title>Rhizophora mucronata_Transcriptome.</title>
        <authorList>
            <person name="Meera S.P."/>
            <person name="Sreeshan A."/>
            <person name="Augustine A."/>
        </authorList>
    </citation>
    <scope>NUCLEOTIDE SEQUENCE</scope>
    <source>
        <tissue evidence="2">Leaf</tissue>
    </source>
</reference>
<evidence type="ECO:0000256" key="1">
    <source>
        <dbReference type="SAM" id="MobiDB-lite"/>
    </source>
</evidence>
<feature type="compositionally biased region" description="Basic residues" evidence="1">
    <location>
        <begin position="1"/>
        <end position="11"/>
    </location>
</feature>
<evidence type="ECO:0000313" key="2">
    <source>
        <dbReference type="EMBL" id="MBW81994.1"/>
    </source>
</evidence>